<dbReference type="EMBL" id="DS469597">
    <property type="protein sequence ID" value="EDO40064.1"/>
    <property type="molecule type" value="Genomic_DNA"/>
</dbReference>
<organism evidence="2 3">
    <name type="scientific">Nematostella vectensis</name>
    <name type="common">Starlet sea anemone</name>
    <dbReference type="NCBI Taxonomy" id="45351"/>
    <lineage>
        <taxon>Eukaryota</taxon>
        <taxon>Metazoa</taxon>
        <taxon>Cnidaria</taxon>
        <taxon>Anthozoa</taxon>
        <taxon>Hexacorallia</taxon>
        <taxon>Actiniaria</taxon>
        <taxon>Edwardsiidae</taxon>
        <taxon>Nematostella</taxon>
    </lineage>
</organism>
<protein>
    <submittedName>
        <fullName evidence="2">Uncharacterized protein</fullName>
    </submittedName>
</protein>
<gene>
    <name evidence="2" type="ORF">NEMVEDRAFT_v1g243520</name>
</gene>
<dbReference type="HOGENOM" id="CLU_1888241_0_0_1"/>
<feature type="transmembrane region" description="Helical" evidence="1">
    <location>
        <begin position="57"/>
        <end position="78"/>
    </location>
</feature>
<sequence length="135" mass="15705">MIALLLHRKLLDIDTEQVNPHFLQTRTKLSMTVQNLVEFINGENWFNALQVSYAKRIGAVVFLVILAFIVNTMAGRISERLKWLLIEWLGDQEEHQDHAVFVVDMTFEFLNITVTAILAWVVFEISRETLDFEGR</sequence>
<keyword evidence="1" id="KW-1133">Transmembrane helix</keyword>
<name>A7S890_NEMVE</name>
<evidence type="ECO:0000313" key="3">
    <source>
        <dbReference type="Proteomes" id="UP000001593"/>
    </source>
</evidence>
<feature type="transmembrane region" description="Helical" evidence="1">
    <location>
        <begin position="98"/>
        <end position="123"/>
    </location>
</feature>
<keyword evidence="1" id="KW-0812">Transmembrane</keyword>
<proteinExistence type="predicted"/>
<reference evidence="2 3" key="1">
    <citation type="journal article" date="2007" name="Science">
        <title>Sea anemone genome reveals ancestral eumetazoan gene repertoire and genomic organization.</title>
        <authorList>
            <person name="Putnam N.H."/>
            <person name="Srivastava M."/>
            <person name="Hellsten U."/>
            <person name="Dirks B."/>
            <person name="Chapman J."/>
            <person name="Salamov A."/>
            <person name="Terry A."/>
            <person name="Shapiro H."/>
            <person name="Lindquist E."/>
            <person name="Kapitonov V.V."/>
            <person name="Jurka J."/>
            <person name="Genikhovich G."/>
            <person name="Grigoriev I.V."/>
            <person name="Lucas S.M."/>
            <person name="Steele R.E."/>
            <person name="Finnerty J.R."/>
            <person name="Technau U."/>
            <person name="Martindale M.Q."/>
            <person name="Rokhsar D.S."/>
        </authorList>
    </citation>
    <scope>NUCLEOTIDE SEQUENCE [LARGE SCALE GENOMIC DNA]</scope>
    <source>
        <strain evidence="3">CH2 X CH6</strain>
    </source>
</reference>
<dbReference type="InParanoid" id="A7S890"/>
<dbReference type="AlphaFoldDB" id="A7S890"/>
<dbReference type="Proteomes" id="UP000001593">
    <property type="component" value="Unassembled WGS sequence"/>
</dbReference>
<evidence type="ECO:0000313" key="2">
    <source>
        <dbReference type="EMBL" id="EDO40064.1"/>
    </source>
</evidence>
<keyword evidence="1" id="KW-0472">Membrane</keyword>
<evidence type="ECO:0000256" key="1">
    <source>
        <dbReference type="SAM" id="Phobius"/>
    </source>
</evidence>
<accession>A7S890</accession>
<keyword evidence="3" id="KW-1185">Reference proteome</keyword>